<accession>A0A8J2PZB9</accession>
<protein>
    <submittedName>
        <fullName evidence="3">Uncharacterized protein</fullName>
    </submittedName>
</protein>
<evidence type="ECO:0000256" key="2">
    <source>
        <dbReference type="SAM" id="SignalP"/>
    </source>
</evidence>
<feature type="region of interest" description="Disordered" evidence="1">
    <location>
        <begin position="53"/>
        <end position="82"/>
    </location>
</feature>
<evidence type="ECO:0000313" key="4">
    <source>
        <dbReference type="Proteomes" id="UP000708208"/>
    </source>
</evidence>
<dbReference type="EMBL" id="CAJVCH010543958">
    <property type="protein sequence ID" value="CAG7827550.1"/>
    <property type="molecule type" value="Genomic_DNA"/>
</dbReference>
<dbReference type="Proteomes" id="UP000708208">
    <property type="component" value="Unassembled WGS sequence"/>
</dbReference>
<dbReference type="AlphaFoldDB" id="A0A8J2PZB9"/>
<feature type="compositionally biased region" description="Polar residues" evidence="1">
    <location>
        <begin position="54"/>
        <end position="80"/>
    </location>
</feature>
<name>A0A8J2PZB9_9HEXA</name>
<proteinExistence type="predicted"/>
<organism evidence="3 4">
    <name type="scientific">Allacma fusca</name>
    <dbReference type="NCBI Taxonomy" id="39272"/>
    <lineage>
        <taxon>Eukaryota</taxon>
        <taxon>Metazoa</taxon>
        <taxon>Ecdysozoa</taxon>
        <taxon>Arthropoda</taxon>
        <taxon>Hexapoda</taxon>
        <taxon>Collembola</taxon>
        <taxon>Symphypleona</taxon>
        <taxon>Sminthuridae</taxon>
        <taxon>Allacma</taxon>
    </lineage>
</organism>
<sequence length="107" mass="11384">MEFPSGAVLILLILLVGHSRTDTTSKPDSFYQMVTGKSKAQLLESGEYVLRSAFGQNNPSNSGTGTSGKASGVESQSEGTRSYLPMTSAVRAGQDANSIRFFLFTPT</sequence>
<feature type="chain" id="PRO_5035204446" evidence="2">
    <location>
        <begin position="22"/>
        <end position="107"/>
    </location>
</feature>
<feature type="non-terminal residue" evidence="3">
    <location>
        <position position="1"/>
    </location>
</feature>
<gene>
    <name evidence="3" type="ORF">AFUS01_LOCUS37531</name>
</gene>
<keyword evidence="2" id="KW-0732">Signal</keyword>
<comment type="caution">
    <text evidence="3">The sequence shown here is derived from an EMBL/GenBank/DDBJ whole genome shotgun (WGS) entry which is preliminary data.</text>
</comment>
<feature type="signal peptide" evidence="2">
    <location>
        <begin position="1"/>
        <end position="21"/>
    </location>
</feature>
<keyword evidence="4" id="KW-1185">Reference proteome</keyword>
<reference evidence="3" key="1">
    <citation type="submission" date="2021-06" db="EMBL/GenBank/DDBJ databases">
        <authorList>
            <person name="Hodson N. C."/>
            <person name="Mongue J. A."/>
            <person name="Jaron S. K."/>
        </authorList>
    </citation>
    <scope>NUCLEOTIDE SEQUENCE</scope>
</reference>
<evidence type="ECO:0000313" key="3">
    <source>
        <dbReference type="EMBL" id="CAG7827550.1"/>
    </source>
</evidence>
<evidence type="ECO:0000256" key="1">
    <source>
        <dbReference type="SAM" id="MobiDB-lite"/>
    </source>
</evidence>